<comment type="similarity">
    <text evidence="3">Belongs to the binding-protein-dependent transport system permease family. HisMQ subfamily.</text>
</comment>
<evidence type="ECO:0000256" key="5">
    <source>
        <dbReference type="ARBA" id="ARBA00022475"/>
    </source>
</evidence>
<dbReference type="AlphaFoldDB" id="A0AA42KMK7"/>
<organism evidence="12 13">
    <name type="scientific">Brucella intermedia GD04153</name>
    <dbReference type="NCBI Taxonomy" id="2975438"/>
    <lineage>
        <taxon>Bacteria</taxon>
        <taxon>Pseudomonadati</taxon>
        <taxon>Pseudomonadota</taxon>
        <taxon>Alphaproteobacteria</taxon>
        <taxon>Hyphomicrobiales</taxon>
        <taxon>Brucellaceae</taxon>
        <taxon>Brucella/Ochrobactrum group</taxon>
        <taxon>Brucella</taxon>
    </lineage>
</organism>
<feature type="transmembrane region" description="Helical" evidence="10">
    <location>
        <begin position="161"/>
        <end position="185"/>
    </location>
</feature>
<dbReference type="SUPFAM" id="SSF161098">
    <property type="entry name" value="MetI-like"/>
    <property type="match status" value="1"/>
</dbReference>
<feature type="transmembrane region" description="Helical" evidence="10">
    <location>
        <begin position="71"/>
        <end position="93"/>
    </location>
</feature>
<dbReference type="GO" id="GO:0022857">
    <property type="term" value="F:transmembrane transporter activity"/>
    <property type="evidence" value="ECO:0007669"/>
    <property type="project" value="InterPro"/>
</dbReference>
<dbReference type="InterPro" id="IPR000515">
    <property type="entry name" value="MetI-like"/>
</dbReference>
<dbReference type="InterPro" id="IPR043429">
    <property type="entry name" value="ArtM/GltK/GlnP/TcyL/YhdX-like"/>
</dbReference>
<sequence length="237" mass="25221">MAVAFRGQLSESKGGALMFPTADEFLEWMPALLGGLKISLQVAALSLAIGIPLGLLLALGVGAKTRMARIVSLFLVEIGRGAPALVLLQFMYFGLPATGLTLTSFAAAVIALAWNTGAYTSEIIRASLQSIHHGQREAAEALGFSVLDELRFVLLPQALRVALPALLGFAILIFQGTSLCFTIALPELVSNAYEIGSNTFRYMPALLLAGLLYATICIPAAWIVSYVEKRSSAYATR</sequence>
<evidence type="ECO:0000256" key="1">
    <source>
        <dbReference type="ARBA" id="ARBA00003159"/>
    </source>
</evidence>
<keyword evidence="6 10" id="KW-0812">Transmembrane</keyword>
<gene>
    <name evidence="12" type="ORF">N7376_13285</name>
</gene>
<feature type="transmembrane region" description="Helical" evidence="10">
    <location>
        <begin position="99"/>
        <end position="119"/>
    </location>
</feature>
<dbReference type="Proteomes" id="UP001158087">
    <property type="component" value="Unassembled WGS sequence"/>
</dbReference>
<dbReference type="PANTHER" id="PTHR30614:SF20">
    <property type="entry name" value="GLUTAMINE TRANSPORT SYSTEM PERMEASE PROTEIN GLNP"/>
    <property type="match status" value="1"/>
</dbReference>
<feature type="transmembrane region" description="Helical" evidence="10">
    <location>
        <begin position="38"/>
        <end position="59"/>
    </location>
</feature>
<dbReference type="CDD" id="cd06261">
    <property type="entry name" value="TM_PBP2"/>
    <property type="match status" value="1"/>
</dbReference>
<evidence type="ECO:0000256" key="8">
    <source>
        <dbReference type="ARBA" id="ARBA00022989"/>
    </source>
</evidence>
<dbReference type="Pfam" id="PF00528">
    <property type="entry name" value="BPD_transp_1"/>
    <property type="match status" value="1"/>
</dbReference>
<evidence type="ECO:0000256" key="7">
    <source>
        <dbReference type="ARBA" id="ARBA00022970"/>
    </source>
</evidence>
<reference evidence="12" key="1">
    <citation type="submission" date="2022-09" db="EMBL/GenBank/DDBJ databases">
        <title>Intensive care unit water sources are persistently colonized with multi-drug resistant bacteria and are the site of extensive horizontal gene transfer of antibiotic resistance genes.</title>
        <authorList>
            <person name="Diorio-Toth L."/>
        </authorList>
    </citation>
    <scope>NUCLEOTIDE SEQUENCE</scope>
    <source>
        <strain evidence="12">GD04153</strain>
    </source>
</reference>
<evidence type="ECO:0000259" key="11">
    <source>
        <dbReference type="PROSITE" id="PS50928"/>
    </source>
</evidence>
<feature type="domain" description="ABC transmembrane type-1" evidence="11">
    <location>
        <begin position="36"/>
        <end position="224"/>
    </location>
</feature>
<dbReference type="GO" id="GO:0043190">
    <property type="term" value="C:ATP-binding cassette (ABC) transporter complex"/>
    <property type="evidence" value="ECO:0007669"/>
    <property type="project" value="InterPro"/>
</dbReference>
<feature type="transmembrane region" description="Helical" evidence="10">
    <location>
        <begin position="205"/>
        <end position="227"/>
    </location>
</feature>
<evidence type="ECO:0000256" key="3">
    <source>
        <dbReference type="ARBA" id="ARBA00010072"/>
    </source>
</evidence>
<dbReference type="EMBL" id="JAODYY010000006">
    <property type="protein sequence ID" value="MDH0124974.1"/>
    <property type="molecule type" value="Genomic_DNA"/>
</dbReference>
<evidence type="ECO:0000313" key="12">
    <source>
        <dbReference type="EMBL" id="MDH0124974.1"/>
    </source>
</evidence>
<dbReference type="PANTHER" id="PTHR30614">
    <property type="entry name" value="MEMBRANE COMPONENT OF AMINO ACID ABC TRANSPORTER"/>
    <property type="match status" value="1"/>
</dbReference>
<protein>
    <submittedName>
        <fullName evidence="12">Amino acid ABC transporter permease</fullName>
    </submittedName>
</protein>
<keyword evidence="7" id="KW-0029">Amino-acid transport</keyword>
<keyword evidence="4 10" id="KW-0813">Transport</keyword>
<evidence type="ECO:0000256" key="6">
    <source>
        <dbReference type="ARBA" id="ARBA00022692"/>
    </source>
</evidence>
<evidence type="ECO:0000256" key="9">
    <source>
        <dbReference type="ARBA" id="ARBA00023136"/>
    </source>
</evidence>
<keyword evidence="9 10" id="KW-0472">Membrane</keyword>
<dbReference type="NCBIfam" id="TIGR01726">
    <property type="entry name" value="HEQRo_perm_3TM"/>
    <property type="match status" value="1"/>
</dbReference>
<proteinExistence type="inferred from homology"/>
<dbReference type="PROSITE" id="PS50928">
    <property type="entry name" value="ABC_TM1"/>
    <property type="match status" value="1"/>
</dbReference>
<comment type="subcellular location">
    <subcellularLocation>
        <location evidence="2">Cell inner membrane</location>
        <topology evidence="2">Multi-pass membrane protein</topology>
    </subcellularLocation>
    <subcellularLocation>
        <location evidence="10">Cell membrane</location>
        <topology evidence="10">Multi-pass membrane protein</topology>
    </subcellularLocation>
</comment>
<comment type="function">
    <text evidence="1">Part of the binding-protein-dependent transport system for glutamine; probably responsible for the translocation of the substrate across the membrane.</text>
</comment>
<keyword evidence="8 10" id="KW-1133">Transmembrane helix</keyword>
<evidence type="ECO:0000313" key="13">
    <source>
        <dbReference type="Proteomes" id="UP001158087"/>
    </source>
</evidence>
<evidence type="ECO:0000256" key="4">
    <source>
        <dbReference type="ARBA" id="ARBA00022448"/>
    </source>
</evidence>
<keyword evidence="5" id="KW-1003">Cell membrane</keyword>
<dbReference type="Gene3D" id="1.10.3720.10">
    <property type="entry name" value="MetI-like"/>
    <property type="match status" value="1"/>
</dbReference>
<dbReference type="InterPro" id="IPR010065">
    <property type="entry name" value="AA_ABC_transptr_permease_3TM"/>
</dbReference>
<name>A0AA42KMK7_9HYPH</name>
<accession>A0AA42KMK7</accession>
<dbReference type="InterPro" id="IPR035906">
    <property type="entry name" value="MetI-like_sf"/>
</dbReference>
<evidence type="ECO:0000256" key="2">
    <source>
        <dbReference type="ARBA" id="ARBA00004429"/>
    </source>
</evidence>
<evidence type="ECO:0000256" key="10">
    <source>
        <dbReference type="RuleBase" id="RU363032"/>
    </source>
</evidence>
<comment type="caution">
    <text evidence="12">The sequence shown here is derived from an EMBL/GenBank/DDBJ whole genome shotgun (WGS) entry which is preliminary data.</text>
</comment>
<dbReference type="GO" id="GO:0006865">
    <property type="term" value="P:amino acid transport"/>
    <property type="evidence" value="ECO:0007669"/>
    <property type="project" value="UniProtKB-KW"/>
</dbReference>